<dbReference type="Proteomes" id="UP000597656">
    <property type="component" value="Unassembled WGS sequence"/>
</dbReference>
<accession>A0ABQ2HYH0</accession>
<dbReference type="SUPFAM" id="SSF46785">
    <property type="entry name" value="Winged helix' DNA-binding domain"/>
    <property type="match status" value="1"/>
</dbReference>
<sequence>MTFNTSNEIDLCFPPTADEVATAFEDEFDRLLEQSSLGASNARAIQELAGADVVEQVQSRLDRKHGEDGSAEPEGDVDDFLLSLVCWAAAPGKRDQLHNMHVRLKFWKSAPFPISFLAPERESRGTAIAMVAWLAEANVFEHVRRDIARSVLDLTFRSEGMPLGVLLLLQHSALPCSGVIDDLTCRRPRAALTDWVSWCERRGLPMVSLPPAATCPALERAATEQGDEQRDAARKTPHELWTRVEKGRPDTRLVRPHDMLDDLVIAIEQFAVRWDSNFAEVWSASIPPPARETADVTPLMGAMLGLMHEGPQTSRILVPAVHRRFQLPDVTHAGVCDSLGRLHKSGLIQPTSRGRAIRRYELTSLGRATFRQWLLGEQGPDRGGVVLGMLSTTSFTEEQQTRLVVLSRVLTIDDDQARALKKWMTAKQVTINDTCHRILVNLIGTGRP</sequence>
<dbReference type="RefSeq" id="WP_189155674.1">
    <property type="nucleotide sequence ID" value="NZ_BMNC01000004.1"/>
</dbReference>
<dbReference type="Gene3D" id="1.10.10.10">
    <property type="entry name" value="Winged helix-like DNA-binding domain superfamily/Winged helix DNA-binding domain"/>
    <property type="match status" value="1"/>
</dbReference>
<comment type="caution">
    <text evidence="1">The sequence shown here is derived from an EMBL/GenBank/DDBJ whole genome shotgun (WGS) entry which is preliminary data.</text>
</comment>
<evidence type="ECO:0000313" key="1">
    <source>
        <dbReference type="EMBL" id="GGM93447.1"/>
    </source>
</evidence>
<evidence type="ECO:0000313" key="2">
    <source>
        <dbReference type="Proteomes" id="UP000597656"/>
    </source>
</evidence>
<name>A0ABQ2HYH0_9PSEU</name>
<dbReference type="InterPro" id="IPR036388">
    <property type="entry name" value="WH-like_DNA-bd_sf"/>
</dbReference>
<organism evidence="1 2">
    <name type="scientific">Lentzea pudingi</name>
    <dbReference type="NCBI Taxonomy" id="1789439"/>
    <lineage>
        <taxon>Bacteria</taxon>
        <taxon>Bacillati</taxon>
        <taxon>Actinomycetota</taxon>
        <taxon>Actinomycetes</taxon>
        <taxon>Pseudonocardiales</taxon>
        <taxon>Pseudonocardiaceae</taxon>
        <taxon>Lentzea</taxon>
    </lineage>
</organism>
<proteinExistence type="predicted"/>
<dbReference type="InterPro" id="IPR036390">
    <property type="entry name" value="WH_DNA-bd_sf"/>
</dbReference>
<gene>
    <name evidence="1" type="ORF">GCM10011609_33700</name>
</gene>
<reference evidence="2" key="1">
    <citation type="journal article" date="2019" name="Int. J. Syst. Evol. Microbiol.">
        <title>The Global Catalogue of Microorganisms (GCM) 10K type strain sequencing project: providing services to taxonomists for standard genome sequencing and annotation.</title>
        <authorList>
            <consortium name="The Broad Institute Genomics Platform"/>
            <consortium name="The Broad Institute Genome Sequencing Center for Infectious Disease"/>
            <person name="Wu L."/>
            <person name="Ma J."/>
        </authorList>
    </citation>
    <scope>NUCLEOTIDE SEQUENCE [LARGE SCALE GENOMIC DNA]</scope>
    <source>
        <strain evidence="2">CGMCC 4.7319</strain>
    </source>
</reference>
<keyword evidence="2" id="KW-1185">Reference proteome</keyword>
<protein>
    <submittedName>
        <fullName evidence="1">Uncharacterized protein</fullName>
    </submittedName>
</protein>
<dbReference type="EMBL" id="BMNC01000004">
    <property type="protein sequence ID" value="GGM93447.1"/>
    <property type="molecule type" value="Genomic_DNA"/>
</dbReference>